<dbReference type="SUPFAM" id="SSF54695">
    <property type="entry name" value="POZ domain"/>
    <property type="match status" value="1"/>
</dbReference>
<proteinExistence type="predicted"/>
<evidence type="ECO:0000256" key="5">
    <source>
        <dbReference type="ARBA" id="ARBA00022833"/>
    </source>
</evidence>
<dbReference type="Proteomes" id="UP000250572">
    <property type="component" value="Unassembled WGS sequence"/>
</dbReference>
<keyword evidence="6" id="KW-0539">Nucleus</keyword>
<dbReference type="InterPro" id="IPR011333">
    <property type="entry name" value="SKP1/BTB/POZ_sf"/>
</dbReference>
<evidence type="ECO:0008006" key="13">
    <source>
        <dbReference type="Google" id="ProtNLM"/>
    </source>
</evidence>
<evidence type="ECO:0000313" key="11">
    <source>
        <dbReference type="EMBL" id="PWA28806.1"/>
    </source>
</evidence>
<keyword evidence="2" id="KW-0479">Metal-binding</keyword>
<sequence length="651" mass="71379">MGQPTPNRPAAGQRLPLSVRSAYYLRKRNTVINTAFSSLLDGTEVSESVVRVGYRGNRKQGTLVVREFPARRYKGLCLQLSRCHSVGVKVRVGSWSRLTDIQASLMEVLGVYRADRGQSMRAEGYVKEFTRHSNDVLLNLNELRHRGILTDTTLVVGSVQLQAHCAVLVACSGFFYSLYSHQVMLQGRGGSSREPLRTVSLPSSLDPSCVSLLLDFMYTSRLPLTPSIVSGVLAVAAYLQMDHVADTCRDFMQLHCTENVSARHPRMELDSSVSVASASPKGGELSGPGPQQSLPAAADRRFPVVAEGFLKPGVFPPCQPGSDEVKEHPDSPVLNARTLSPNSPDRSSCHPNSPAESSTCSKNSEIETKAKPDPKACNWKKYKYIILNPLCTAAAAAAAVKVEESEEVQCQDLALKAPTEAWSGEVPGQIDRQGQASCYEGSGRAPPLRPPPSLDLPKGSTSHKKEPGSPGTIIPKLLPSDPEAAQLGEPPIKCENRYLPFAYSGSLQGTKSVCSGDKPYRCNVCGAQFNRPANLKTHTRIHSGEKPYRCDTCGARFVQVAHLRAHVLIHTGEKPYPCHTCGTRFRHLQTLKSHLRIHTGEKPYSCEKCDLHFRHKSQLRLHLRQKHGAITNTKVRYKVLTEPFPPLLQAC</sequence>
<evidence type="ECO:0000256" key="2">
    <source>
        <dbReference type="ARBA" id="ARBA00022723"/>
    </source>
</evidence>
<evidence type="ECO:0000256" key="7">
    <source>
        <dbReference type="PROSITE-ProRule" id="PRU00042"/>
    </source>
</evidence>
<feature type="domain" description="C2H2-type" evidence="10">
    <location>
        <begin position="520"/>
        <end position="547"/>
    </location>
</feature>
<feature type="domain" description="C2H2-type" evidence="10">
    <location>
        <begin position="548"/>
        <end position="575"/>
    </location>
</feature>
<dbReference type="SMART" id="SM00225">
    <property type="entry name" value="BTB"/>
    <property type="match status" value="1"/>
</dbReference>
<dbReference type="FunFam" id="3.30.160.60:FF:000105">
    <property type="entry name" value="B-cell CLL/lymphoma 6, member B"/>
    <property type="match status" value="1"/>
</dbReference>
<keyword evidence="12" id="KW-1185">Reference proteome</keyword>
<feature type="region of interest" description="Disordered" evidence="8">
    <location>
        <begin position="435"/>
        <end position="477"/>
    </location>
</feature>
<keyword evidence="3" id="KW-0677">Repeat</keyword>
<feature type="domain" description="BTB" evidence="9">
    <location>
        <begin position="150"/>
        <end position="226"/>
    </location>
</feature>
<dbReference type="GO" id="GO:0000981">
    <property type="term" value="F:DNA-binding transcription factor activity, RNA polymerase II-specific"/>
    <property type="evidence" value="ECO:0007669"/>
    <property type="project" value="TreeGrafter"/>
</dbReference>
<dbReference type="PANTHER" id="PTHR46105:SF25">
    <property type="entry name" value="ZGC:110075 PROTEIN"/>
    <property type="match status" value="1"/>
</dbReference>
<dbReference type="InterPro" id="IPR036236">
    <property type="entry name" value="Znf_C2H2_sf"/>
</dbReference>
<evidence type="ECO:0000313" key="12">
    <source>
        <dbReference type="Proteomes" id="UP000250572"/>
    </source>
</evidence>
<evidence type="ECO:0000256" key="6">
    <source>
        <dbReference type="ARBA" id="ARBA00023242"/>
    </source>
</evidence>
<dbReference type="PANTHER" id="PTHR46105">
    <property type="entry name" value="AGAP004733-PA"/>
    <property type="match status" value="1"/>
</dbReference>
<dbReference type="PROSITE" id="PS00028">
    <property type="entry name" value="ZINC_FINGER_C2H2_1"/>
    <property type="match status" value="4"/>
</dbReference>
<evidence type="ECO:0000256" key="3">
    <source>
        <dbReference type="ARBA" id="ARBA00022737"/>
    </source>
</evidence>
<feature type="compositionally biased region" description="Polar residues" evidence="8">
    <location>
        <begin position="337"/>
        <end position="363"/>
    </location>
</feature>
<dbReference type="GO" id="GO:0000978">
    <property type="term" value="F:RNA polymerase II cis-regulatory region sequence-specific DNA binding"/>
    <property type="evidence" value="ECO:0007669"/>
    <property type="project" value="TreeGrafter"/>
</dbReference>
<evidence type="ECO:0000256" key="4">
    <source>
        <dbReference type="ARBA" id="ARBA00022771"/>
    </source>
</evidence>
<protein>
    <recommendedName>
        <fullName evidence="13">BCL6B transcription repressor</fullName>
    </recommendedName>
</protein>
<dbReference type="STRING" id="33528.ENSGAFP00000007663"/>
<feature type="domain" description="C2H2-type" evidence="10">
    <location>
        <begin position="576"/>
        <end position="603"/>
    </location>
</feature>
<dbReference type="SUPFAM" id="SSF57667">
    <property type="entry name" value="beta-beta-alpha zinc fingers"/>
    <property type="match status" value="3"/>
</dbReference>
<dbReference type="InterPro" id="IPR013087">
    <property type="entry name" value="Znf_C2H2_type"/>
</dbReference>
<dbReference type="PROSITE" id="PS50097">
    <property type="entry name" value="BTB"/>
    <property type="match status" value="1"/>
</dbReference>
<name>A0A315WAB4_GAMAF</name>
<feature type="domain" description="C2H2-type" evidence="10">
    <location>
        <begin position="604"/>
        <end position="627"/>
    </location>
</feature>
<organism evidence="11 12">
    <name type="scientific">Gambusia affinis</name>
    <name type="common">Western mosquitofish</name>
    <name type="synonym">Heterandria affinis</name>
    <dbReference type="NCBI Taxonomy" id="33528"/>
    <lineage>
        <taxon>Eukaryota</taxon>
        <taxon>Metazoa</taxon>
        <taxon>Chordata</taxon>
        <taxon>Craniata</taxon>
        <taxon>Vertebrata</taxon>
        <taxon>Euteleostomi</taxon>
        <taxon>Actinopterygii</taxon>
        <taxon>Neopterygii</taxon>
        <taxon>Teleostei</taxon>
        <taxon>Neoteleostei</taxon>
        <taxon>Acanthomorphata</taxon>
        <taxon>Ovalentaria</taxon>
        <taxon>Atherinomorphae</taxon>
        <taxon>Cyprinodontiformes</taxon>
        <taxon>Poeciliidae</taxon>
        <taxon>Poeciliinae</taxon>
        <taxon>Gambusia</taxon>
    </lineage>
</organism>
<comment type="caution">
    <text evidence="11">The sequence shown here is derived from an EMBL/GenBank/DDBJ whole genome shotgun (WGS) entry which is preliminary data.</text>
</comment>
<dbReference type="Gene3D" id="3.30.710.10">
    <property type="entry name" value="Potassium Channel Kv1.1, Chain A"/>
    <property type="match status" value="1"/>
</dbReference>
<gene>
    <name evidence="11" type="ORF">CCH79_00012945</name>
</gene>
<feature type="region of interest" description="Disordered" evidence="8">
    <location>
        <begin position="267"/>
        <end position="295"/>
    </location>
</feature>
<accession>A0A315WAB4</accession>
<dbReference type="GO" id="GO:0008270">
    <property type="term" value="F:zinc ion binding"/>
    <property type="evidence" value="ECO:0007669"/>
    <property type="project" value="UniProtKB-KW"/>
</dbReference>
<comment type="subcellular location">
    <subcellularLocation>
        <location evidence="1">Nucleus</location>
    </subcellularLocation>
</comment>
<feature type="region of interest" description="Disordered" evidence="8">
    <location>
        <begin position="317"/>
        <end position="372"/>
    </location>
</feature>
<evidence type="ECO:0000259" key="10">
    <source>
        <dbReference type="PROSITE" id="PS50157"/>
    </source>
</evidence>
<dbReference type="Gene3D" id="3.30.160.60">
    <property type="entry name" value="Classic Zinc Finger"/>
    <property type="match status" value="4"/>
</dbReference>
<dbReference type="InterPro" id="IPR000210">
    <property type="entry name" value="BTB/POZ_dom"/>
</dbReference>
<dbReference type="AlphaFoldDB" id="A0A315WAB4"/>
<evidence type="ECO:0000256" key="8">
    <source>
        <dbReference type="SAM" id="MobiDB-lite"/>
    </source>
</evidence>
<keyword evidence="4 7" id="KW-0863">Zinc-finger</keyword>
<dbReference type="FunFam" id="3.30.160.60:FF:002878">
    <property type="entry name" value="Zinc finger protein 652"/>
    <property type="match status" value="1"/>
</dbReference>
<dbReference type="Pfam" id="PF00651">
    <property type="entry name" value="BTB"/>
    <property type="match status" value="1"/>
</dbReference>
<reference evidence="11 12" key="1">
    <citation type="journal article" date="2018" name="G3 (Bethesda)">
        <title>A High-Quality Reference Genome for the Invasive Mosquitofish Gambusia affinis Using a Chicago Library.</title>
        <authorList>
            <person name="Hoffberg S.L."/>
            <person name="Troendle N.J."/>
            <person name="Glenn T.C."/>
            <person name="Mahmud O."/>
            <person name="Louha S."/>
            <person name="Chalopin D."/>
            <person name="Bennetzen J.L."/>
            <person name="Mauricio R."/>
        </authorList>
    </citation>
    <scope>NUCLEOTIDE SEQUENCE [LARGE SCALE GENOMIC DNA]</scope>
    <source>
        <strain evidence="11">NE01/NJP1002.9</strain>
        <tissue evidence="11">Muscle</tissue>
    </source>
</reference>
<keyword evidence="5" id="KW-0862">Zinc</keyword>
<dbReference type="SMART" id="SM00355">
    <property type="entry name" value="ZnF_C2H2"/>
    <property type="match status" value="4"/>
</dbReference>
<dbReference type="InterPro" id="IPR050457">
    <property type="entry name" value="ZnFinger_BTB_dom_contain"/>
</dbReference>
<evidence type="ECO:0000259" key="9">
    <source>
        <dbReference type="PROSITE" id="PS50097"/>
    </source>
</evidence>
<dbReference type="FunFam" id="3.30.160.60:FF:000536">
    <property type="entry name" value="hypermethylated in cancer 2 protein-like"/>
    <property type="match status" value="1"/>
</dbReference>
<dbReference type="FunFam" id="3.30.160.60:FF:003950">
    <property type="match status" value="1"/>
</dbReference>
<dbReference type="Pfam" id="PF00096">
    <property type="entry name" value="zf-C2H2"/>
    <property type="match status" value="4"/>
</dbReference>
<dbReference type="PROSITE" id="PS50157">
    <property type="entry name" value="ZINC_FINGER_C2H2_2"/>
    <property type="match status" value="4"/>
</dbReference>
<evidence type="ECO:0000256" key="1">
    <source>
        <dbReference type="ARBA" id="ARBA00004123"/>
    </source>
</evidence>
<dbReference type="EMBL" id="NHOQ01000739">
    <property type="protein sequence ID" value="PWA28806.1"/>
    <property type="molecule type" value="Genomic_DNA"/>
</dbReference>